<dbReference type="PANTHER" id="PTHR36115">
    <property type="entry name" value="PROLINE-RICH ANTIGEN HOMOLOG-RELATED"/>
    <property type="match status" value="1"/>
</dbReference>
<organism evidence="8 9">
    <name type="scientific">Nocardiopsis sediminis</name>
    <dbReference type="NCBI Taxonomy" id="1778267"/>
    <lineage>
        <taxon>Bacteria</taxon>
        <taxon>Bacillati</taxon>
        <taxon>Actinomycetota</taxon>
        <taxon>Actinomycetes</taxon>
        <taxon>Streptosporangiales</taxon>
        <taxon>Nocardiopsidaceae</taxon>
        <taxon>Nocardiopsis</taxon>
    </lineage>
</organism>
<dbReference type="InterPro" id="IPR051791">
    <property type="entry name" value="Pra-immunoreactive"/>
</dbReference>
<comment type="subcellular location">
    <subcellularLocation>
        <location evidence="1">Cell membrane</location>
        <topology evidence="1">Multi-pass membrane protein</topology>
    </subcellularLocation>
</comment>
<feature type="transmembrane region" description="Helical" evidence="6">
    <location>
        <begin position="168"/>
        <end position="189"/>
    </location>
</feature>
<dbReference type="InterPro" id="IPR010432">
    <property type="entry name" value="RDD"/>
</dbReference>
<evidence type="ECO:0000256" key="6">
    <source>
        <dbReference type="SAM" id="Phobius"/>
    </source>
</evidence>
<evidence type="ECO:0000256" key="5">
    <source>
        <dbReference type="ARBA" id="ARBA00023136"/>
    </source>
</evidence>
<feature type="domain" description="RDD" evidence="7">
    <location>
        <begin position="59"/>
        <end position="200"/>
    </location>
</feature>
<dbReference type="PANTHER" id="PTHR36115:SF6">
    <property type="entry name" value="PROLINE-RICH ANTIGEN HOMOLOG"/>
    <property type="match status" value="1"/>
</dbReference>
<comment type="caution">
    <text evidence="8">The sequence shown here is derived from an EMBL/GenBank/DDBJ whole genome shotgun (WGS) entry which is preliminary data.</text>
</comment>
<evidence type="ECO:0000313" key="9">
    <source>
        <dbReference type="Proteomes" id="UP001595847"/>
    </source>
</evidence>
<dbReference type="EMBL" id="JBHSBH010000009">
    <property type="protein sequence ID" value="MFC3997092.1"/>
    <property type="molecule type" value="Genomic_DNA"/>
</dbReference>
<dbReference type="Proteomes" id="UP001595847">
    <property type="component" value="Unassembled WGS sequence"/>
</dbReference>
<evidence type="ECO:0000256" key="3">
    <source>
        <dbReference type="ARBA" id="ARBA00022692"/>
    </source>
</evidence>
<evidence type="ECO:0000256" key="4">
    <source>
        <dbReference type="ARBA" id="ARBA00022989"/>
    </source>
</evidence>
<keyword evidence="3 6" id="KW-0812">Transmembrane</keyword>
<keyword evidence="2" id="KW-1003">Cell membrane</keyword>
<reference evidence="9" key="1">
    <citation type="journal article" date="2019" name="Int. J. Syst. Evol. Microbiol.">
        <title>The Global Catalogue of Microorganisms (GCM) 10K type strain sequencing project: providing services to taxonomists for standard genome sequencing and annotation.</title>
        <authorList>
            <consortium name="The Broad Institute Genomics Platform"/>
            <consortium name="The Broad Institute Genome Sequencing Center for Infectious Disease"/>
            <person name="Wu L."/>
            <person name="Ma J."/>
        </authorList>
    </citation>
    <scope>NUCLEOTIDE SEQUENCE [LARGE SCALE GENOMIC DNA]</scope>
    <source>
        <strain evidence="9">TBRC 1826</strain>
    </source>
</reference>
<keyword evidence="9" id="KW-1185">Reference proteome</keyword>
<evidence type="ECO:0000256" key="1">
    <source>
        <dbReference type="ARBA" id="ARBA00004651"/>
    </source>
</evidence>
<keyword evidence="4 6" id="KW-1133">Transmembrane helix</keyword>
<dbReference type="RefSeq" id="WP_378533748.1">
    <property type="nucleotide sequence ID" value="NZ_JBHSBH010000009.1"/>
</dbReference>
<keyword evidence="5 6" id="KW-0472">Membrane</keyword>
<accession>A0ABV8FQ37</accession>
<evidence type="ECO:0000313" key="8">
    <source>
        <dbReference type="EMBL" id="MFC3997092.1"/>
    </source>
</evidence>
<dbReference type="Pfam" id="PF06271">
    <property type="entry name" value="RDD"/>
    <property type="match status" value="1"/>
</dbReference>
<feature type="transmembrane region" description="Helical" evidence="6">
    <location>
        <begin position="73"/>
        <end position="97"/>
    </location>
</feature>
<proteinExistence type="predicted"/>
<sequence length="221" mass="23506">MSTPAWNDPQAGYGQPQYGYGGQPEYGHAPGYAAAPGYGPYTGYAPPGPPMSPHGRLLADWPSRAGAALLDALIVFLVILAILAVGMGGSAGLAYLIDPVGFAERPPVLFIIGSIVSFLAAFAFGLCYRWLHHARTGQTPGKRWMKIQVVSLETGLPPTKGRSFLRELLYAVLGQISVIGLLDILWPLWDDQRQTIHDKVGSTVVVTVLPPPAAPHAQAAV</sequence>
<protein>
    <submittedName>
        <fullName evidence="8">RDD family protein</fullName>
    </submittedName>
</protein>
<evidence type="ECO:0000256" key="2">
    <source>
        <dbReference type="ARBA" id="ARBA00022475"/>
    </source>
</evidence>
<name>A0ABV8FQ37_9ACTN</name>
<gene>
    <name evidence="8" type="ORF">ACFOVU_14260</name>
</gene>
<feature type="transmembrane region" description="Helical" evidence="6">
    <location>
        <begin position="109"/>
        <end position="131"/>
    </location>
</feature>
<evidence type="ECO:0000259" key="7">
    <source>
        <dbReference type="Pfam" id="PF06271"/>
    </source>
</evidence>